<reference evidence="1 2" key="1">
    <citation type="submission" date="2015-10" db="EMBL/GenBank/DDBJ databases">
        <title>Genome sequencing and analysis of members of genus Stenotrophomonas.</title>
        <authorList>
            <person name="Patil P.P."/>
            <person name="Midha S."/>
            <person name="Patil P.B."/>
        </authorList>
    </citation>
    <scope>NUCLEOTIDE SEQUENCE [LARGE SCALE GENOMIC DNA]</scope>
    <source>
        <strain evidence="1 2">JCM 9942</strain>
    </source>
</reference>
<comment type="caution">
    <text evidence="1">The sequence shown here is derived from an EMBL/GenBank/DDBJ whole genome shotgun (WGS) entry which is preliminary data.</text>
</comment>
<protein>
    <submittedName>
        <fullName evidence="1">Uncharacterized protein</fullName>
    </submittedName>
</protein>
<sequence>MLQKAQELAASGQPLALLVASRLALPTELSAQPHPSSVPRQSDAWLEQAIREGSEQPVIARAAVSRCISAGQCDIPLAIRILKTQEADEAIAQLLLWRMAVALGDTEEASLAWTRATQATRFVDEYAEGLDMLDRMTRGMRIPVHSTAVQTDPEQARLIMVYALASAFSMTALGEVQQQCPAPVDATRSEGCRNLLTLLAGSNALLASSYGSARMQVYARDATEREYWQQRRREVAWISGQALGLLSHQADGGTVAEMQQYLRWNVVSGELGAMRQLLAANDIPPTPPLNWQPEKVL</sequence>
<keyword evidence="2" id="KW-1185">Reference proteome</keyword>
<organism evidence="1 2">
    <name type="scientific">Stenotrophomonas pictorum JCM 9942</name>
    <dbReference type="NCBI Taxonomy" id="1236960"/>
    <lineage>
        <taxon>Bacteria</taxon>
        <taxon>Pseudomonadati</taxon>
        <taxon>Pseudomonadota</taxon>
        <taxon>Gammaproteobacteria</taxon>
        <taxon>Lysobacterales</taxon>
        <taxon>Lysobacteraceae</taxon>
        <taxon>Stenotrophomonas</taxon>
    </lineage>
</organism>
<gene>
    <name evidence="1" type="ORF">ARC78_07880</name>
</gene>
<evidence type="ECO:0000313" key="2">
    <source>
        <dbReference type="Proteomes" id="UP000050836"/>
    </source>
</evidence>
<dbReference type="EMBL" id="LLXS01000016">
    <property type="protein sequence ID" value="KRG42896.1"/>
    <property type="molecule type" value="Genomic_DNA"/>
</dbReference>
<proteinExistence type="predicted"/>
<dbReference type="Proteomes" id="UP000050836">
    <property type="component" value="Unassembled WGS sequence"/>
</dbReference>
<name>A0A0R0ADA7_9GAMM</name>
<dbReference type="AlphaFoldDB" id="A0A0R0ADA7"/>
<accession>A0A0R0ADA7</accession>
<evidence type="ECO:0000313" key="1">
    <source>
        <dbReference type="EMBL" id="KRG42896.1"/>
    </source>
</evidence>